<protein>
    <submittedName>
        <fullName evidence="2">Uncharacterized protein</fullName>
    </submittedName>
</protein>
<organism evidence="2 3">
    <name type="scientific">Arcobacter porcinus</name>
    <dbReference type="NCBI Taxonomy" id="1935204"/>
    <lineage>
        <taxon>Bacteria</taxon>
        <taxon>Pseudomonadati</taxon>
        <taxon>Campylobacterota</taxon>
        <taxon>Epsilonproteobacteria</taxon>
        <taxon>Campylobacterales</taxon>
        <taxon>Arcobacteraceae</taxon>
        <taxon>Arcobacter</taxon>
    </lineage>
</organism>
<keyword evidence="1" id="KW-0812">Transmembrane</keyword>
<sequence>MFGSLGISILANKVDFIIYWDFPKIKSLWLSILFGIIILISGIQGLLEISKRRKNG</sequence>
<accession>A0A5C2HF35</accession>
<reference evidence="2 3" key="1">
    <citation type="submission" date="2019-09" db="EMBL/GenBank/DDBJ databases">
        <title>Complete genome sequencing of four Arcobacter species reveals a diverse suite of mobile elements.</title>
        <authorList>
            <person name="Miller W.G."/>
            <person name="Yee E."/>
            <person name="Bono J.L."/>
        </authorList>
    </citation>
    <scope>NUCLEOTIDE SEQUENCE [LARGE SCALE GENOMIC DNA]</scope>
    <source>
        <strain evidence="2 3">CCUG 56899</strain>
    </source>
</reference>
<proteinExistence type="predicted"/>
<feature type="transmembrane region" description="Helical" evidence="1">
    <location>
        <begin position="28"/>
        <end position="47"/>
    </location>
</feature>
<evidence type="ECO:0000313" key="2">
    <source>
        <dbReference type="EMBL" id="QEP41015.1"/>
    </source>
</evidence>
<evidence type="ECO:0000313" key="3">
    <source>
        <dbReference type="Proteomes" id="UP000322644"/>
    </source>
</evidence>
<name>A0A5C2HF35_9BACT</name>
<reference evidence="2 3" key="2">
    <citation type="submission" date="2019-09" db="EMBL/GenBank/DDBJ databases">
        <title>Taxonomic note: a critical rebuttal of the proposed division of the genus Arcobacter into six genera, emended descriptions of Arcobacter anaerophilus and the genus Arcobacter, and an assessment of genus-level boundaries for Epsilonproteobacteria using in silico genomic comparator tools.</title>
        <authorList>
            <person name="On S.L.W."/>
            <person name="Miller W.G."/>
            <person name="Biggs P."/>
            <person name="Cornelius A."/>
            <person name="Vandamme P."/>
        </authorList>
    </citation>
    <scope>NUCLEOTIDE SEQUENCE [LARGE SCALE GENOMIC DNA]</scope>
    <source>
        <strain evidence="2 3">CCUG 56899</strain>
    </source>
</reference>
<dbReference type="AlphaFoldDB" id="A0A5C2HF35"/>
<dbReference type="Proteomes" id="UP000322644">
    <property type="component" value="Chromosome"/>
</dbReference>
<gene>
    <name evidence="2" type="ORF">APORC_1432</name>
</gene>
<evidence type="ECO:0000256" key="1">
    <source>
        <dbReference type="SAM" id="Phobius"/>
    </source>
</evidence>
<dbReference type="KEGG" id="apoc:APORC_1432"/>
<dbReference type="EMBL" id="CP036246">
    <property type="protein sequence ID" value="QEP41015.1"/>
    <property type="molecule type" value="Genomic_DNA"/>
</dbReference>
<keyword evidence="1" id="KW-0472">Membrane</keyword>
<keyword evidence="1" id="KW-1133">Transmembrane helix</keyword>